<sequence>MPTTSADLYSQITLSPLNLEEVAAILVVALPLAAILGFWLGRFQRRRLRDEAEAVEKILGDATMNTFLALLGLLLAFAFGNSLSVAQATKDAITNEAAALGTAFLRADYLAEPGRTELQGALLDYARTRMLPRDHAIRNAAEAHAFLERTLAAQARLWPLTLAATADPTPAPIQAFVAGAMNEALDAHLYRMATVSVPIAAFTQIVLLVGSVIAVLLLGNRTGILGHALTWRTFAFASFLIMIMYMVVDIRRGSEGLIRVDDSLLAATIFDMEQSLAARK</sequence>
<keyword evidence="1" id="KW-0472">Membrane</keyword>
<accession>A0A501WNV6</accession>
<gene>
    <name evidence="2" type="ORF">FJM51_09285</name>
</gene>
<feature type="transmembrane region" description="Helical" evidence="1">
    <location>
        <begin position="195"/>
        <end position="217"/>
    </location>
</feature>
<evidence type="ECO:0000313" key="3">
    <source>
        <dbReference type="Proteomes" id="UP000319255"/>
    </source>
</evidence>
<reference evidence="2 3" key="1">
    <citation type="submission" date="2019-06" db="EMBL/GenBank/DDBJ databases">
        <title>A novel bacterium of genus Amaricoccus, isolated from marine sediment.</title>
        <authorList>
            <person name="Huang H."/>
            <person name="Mo K."/>
            <person name="Hu Y."/>
        </authorList>
    </citation>
    <scope>NUCLEOTIDE SEQUENCE [LARGE SCALE GENOMIC DNA]</scope>
    <source>
        <strain evidence="2 3">HB172011</strain>
    </source>
</reference>
<evidence type="ECO:0008006" key="4">
    <source>
        <dbReference type="Google" id="ProtNLM"/>
    </source>
</evidence>
<dbReference type="OrthoDB" id="272864at2"/>
<feature type="transmembrane region" description="Helical" evidence="1">
    <location>
        <begin position="62"/>
        <end position="80"/>
    </location>
</feature>
<proteinExistence type="predicted"/>
<keyword evidence="1" id="KW-0812">Transmembrane</keyword>
<feature type="transmembrane region" description="Helical" evidence="1">
    <location>
        <begin position="229"/>
        <end position="248"/>
    </location>
</feature>
<keyword evidence="1" id="KW-1133">Transmembrane helix</keyword>
<name>A0A501WNV6_9RHOB</name>
<protein>
    <recommendedName>
        <fullName evidence="4">DUF4239 domain-containing protein</fullName>
    </recommendedName>
</protein>
<dbReference type="EMBL" id="VFRP01000007">
    <property type="protein sequence ID" value="TPE51423.1"/>
    <property type="molecule type" value="Genomic_DNA"/>
</dbReference>
<dbReference type="RefSeq" id="WP_140453859.1">
    <property type="nucleotide sequence ID" value="NZ_VFRP01000007.1"/>
</dbReference>
<organism evidence="2 3">
    <name type="scientific">Amaricoccus solimangrovi</name>
    <dbReference type="NCBI Taxonomy" id="2589815"/>
    <lineage>
        <taxon>Bacteria</taxon>
        <taxon>Pseudomonadati</taxon>
        <taxon>Pseudomonadota</taxon>
        <taxon>Alphaproteobacteria</taxon>
        <taxon>Rhodobacterales</taxon>
        <taxon>Paracoccaceae</taxon>
        <taxon>Amaricoccus</taxon>
    </lineage>
</organism>
<evidence type="ECO:0000313" key="2">
    <source>
        <dbReference type="EMBL" id="TPE51423.1"/>
    </source>
</evidence>
<evidence type="ECO:0000256" key="1">
    <source>
        <dbReference type="SAM" id="Phobius"/>
    </source>
</evidence>
<keyword evidence="3" id="KW-1185">Reference proteome</keyword>
<comment type="caution">
    <text evidence="2">The sequence shown here is derived from an EMBL/GenBank/DDBJ whole genome shotgun (WGS) entry which is preliminary data.</text>
</comment>
<dbReference type="AlphaFoldDB" id="A0A501WNV6"/>
<feature type="transmembrane region" description="Helical" evidence="1">
    <location>
        <begin position="22"/>
        <end position="41"/>
    </location>
</feature>
<dbReference type="Proteomes" id="UP000319255">
    <property type="component" value="Unassembled WGS sequence"/>
</dbReference>